<dbReference type="InterPro" id="IPR054545">
    <property type="entry name" value="ApeI-like"/>
</dbReference>
<dbReference type="OrthoDB" id="9772788at2"/>
<dbReference type="EMBL" id="JH594606">
    <property type="protein sequence ID" value="EHQ03914.1"/>
    <property type="molecule type" value="Genomic_DNA"/>
</dbReference>
<dbReference type="Gene3D" id="3.10.129.10">
    <property type="entry name" value="Hotdog Thioesterase"/>
    <property type="match status" value="1"/>
</dbReference>
<name>H2BV24_GILLR</name>
<organism evidence="2 3">
    <name type="scientific">Gillisia limnaea (strain DSM 15749 / LMG 21470 / R-8282)</name>
    <dbReference type="NCBI Taxonomy" id="865937"/>
    <lineage>
        <taxon>Bacteria</taxon>
        <taxon>Pseudomonadati</taxon>
        <taxon>Bacteroidota</taxon>
        <taxon>Flavobacteriia</taxon>
        <taxon>Flavobacteriales</taxon>
        <taxon>Flavobacteriaceae</taxon>
        <taxon>Gillisia</taxon>
    </lineage>
</organism>
<sequence length="122" mass="14096">MLLKEFYSVVNSEKIENEFVTEIRINKDHAVYKGHFPGLPVTPGVILMQLFKEEAERQTNTKLQLEKALNVKFMAVVDPNTEDRFFLYSEILQEQGVVKLKGIAKYKGNISLKINSVYKIIF</sequence>
<dbReference type="RefSeq" id="WP_006990220.1">
    <property type="nucleotide sequence ID" value="NZ_JH594606.1"/>
</dbReference>
<dbReference type="InterPro" id="IPR029069">
    <property type="entry name" value="HotDog_dom_sf"/>
</dbReference>
<dbReference type="AlphaFoldDB" id="H2BV24"/>
<keyword evidence="3" id="KW-1185">Reference proteome</keyword>
<dbReference type="HOGENOM" id="CLU_078912_5_0_10"/>
<protein>
    <submittedName>
        <fullName evidence="2">(3R)-hydroxymyristoyl-(Acyl carrier protein) dehydratase</fullName>
    </submittedName>
</protein>
<gene>
    <name evidence="2" type="ORF">Gilli_3311</name>
</gene>
<dbReference type="SUPFAM" id="SSF54637">
    <property type="entry name" value="Thioesterase/thiol ester dehydrase-isomerase"/>
    <property type="match status" value="1"/>
</dbReference>
<evidence type="ECO:0000313" key="3">
    <source>
        <dbReference type="Proteomes" id="UP000003844"/>
    </source>
</evidence>
<accession>H2BV24</accession>
<evidence type="ECO:0000313" key="2">
    <source>
        <dbReference type="EMBL" id="EHQ03914.1"/>
    </source>
</evidence>
<dbReference type="STRING" id="865937.Gilli_3311"/>
<dbReference type="GO" id="GO:0016829">
    <property type="term" value="F:lyase activity"/>
    <property type="evidence" value="ECO:0007669"/>
    <property type="project" value="UniProtKB-KW"/>
</dbReference>
<dbReference type="Proteomes" id="UP000003844">
    <property type="component" value="Unassembled WGS sequence"/>
</dbReference>
<dbReference type="Pfam" id="PF22818">
    <property type="entry name" value="ApeI-like"/>
    <property type="match status" value="1"/>
</dbReference>
<reference evidence="3" key="1">
    <citation type="journal article" date="2012" name="Stand. Genomic Sci.">
        <title>Genome sequence of the Antarctic rhodopsins-containing flavobacterium Gillisia limnaea type strain (R-8282(T)).</title>
        <authorList>
            <person name="Riedel T."/>
            <person name="Held B."/>
            <person name="Nolan M."/>
            <person name="Lucas S."/>
            <person name="Lapidus A."/>
            <person name="Tice H."/>
            <person name="Del Rio T.G."/>
            <person name="Cheng J.F."/>
            <person name="Han C."/>
            <person name="Tapia R."/>
            <person name="Goodwin L.A."/>
            <person name="Pitluck S."/>
            <person name="Liolios K."/>
            <person name="Mavromatis K."/>
            <person name="Pagani I."/>
            <person name="Ivanova N."/>
            <person name="Mikhailova N."/>
            <person name="Pati A."/>
            <person name="Chen A."/>
            <person name="Palaniappan K."/>
            <person name="Land M."/>
            <person name="Rohde M."/>
            <person name="Tindall B.J."/>
            <person name="Detter J.C."/>
            <person name="Goker M."/>
            <person name="Bristow J."/>
            <person name="Eisen J.A."/>
            <person name="Markowitz V."/>
            <person name="Hugenholtz P."/>
            <person name="Kyrpides N.C."/>
            <person name="Klenk H.P."/>
            <person name="Woyke T."/>
        </authorList>
    </citation>
    <scope>NUCLEOTIDE SEQUENCE [LARGE SCALE GENOMIC DNA]</scope>
    <source>
        <strain evidence="3">DSM 15749 / LMG 21470 / R-8282</strain>
    </source>
</reference>
<evidence type="ECO:0000259" key="1">
    <source>
        <dbReference type="Pfam" id="PF22818"/>
    </source>
</evidence>
<feature type="domain" description="ApeI dehydratase-like" evidence="1">
    <location>
        <begin position="14"/>
        <end position="82"/>
    </location>
</feature>
<dbReference type="eggNOG" id="COG0764">
    <property type="taxonomic scope" value="Bacteria"/>
</dbReference>
<proteinExistence type="predicted"/>